<dbReference type="SMART" id="SM00952">
    <property type="entry name" value="RAP"/>
    <property type="match status" value="1"/>
</dbReference>
<proteinExistence type="predicted"/>
<feature type="domain" description="RAP" evidence="2">
    <location>
        <begin position="1218"/>
        <end position="1281"/>
    </location>
</feature>
<protein>
    <submittedName>
        <fullName evidence="3">RAP protein, putative</fullName>
    </submittedName>
</protein>
<feature type="region of interest" description="Disordered" evidence="1">
    <location>
        <begin position="482"/>
        <end position="502"/>
    </location>
</feature>
<dbReference type="EMBL" id="LT608191">
    <property type="protein sequence ID" value="SCM22636.1"/>
    <property type="molecule type" value="Genomic_DNA"/>
</dbReference>
<sequence length="1285" mass="153899">MNILISKNRIITDLIKFERKIKCNVRLYNNKKTKCAGDNKKYNNFLKNICNKNVIRNLDSVNIIENLKYVTEYNVNEDIIKNYINRVKTLKEQWGLNKIYFIFKTLIKYKLYDAALLSRLENIINDIEVPNEDMKKEKIDCFENVYIIRISYILYSFHYFNHTNEQLVNKLINILNIKIGYIIYHNDYFNRFIFNTFKDFNEKYENIKQENNDSSGKDIDTVQKSINDDNKKCNESHGYGILGNSFKFNGLKKEIYEIKELTLDSNKHVDVYIRNVTFNEIYFIISLLKKINYTSNKQFLNKLKLIYYFNCIDIENPTENDCKYITLLFHLIYEPGDKYLYNIMKLFLLRHNNVSNIHDLVLIMMTIYYTGVNNSKSSNANNIDCFKEDINNISHQYESAHSRLFDDIDIIIDQMHTVSKEKTKKLKFILNYISEHRNDITNKDIPDIICERIFNLLNYEYYKSKSFCYDFESKNKEKRISENIENEQNEENNLEKNRPRSYSSDFYKTKSSDLQSISEFIKICNYMSKDVDALYYLYLKNNIEFFNMETIINVMKMYVFVYNINNDLNKNYHKNKHKDLIYSNMILDNLNNLTNIIVQIIIMNSLHRLYSSCSLKNLANILYYLQQINSTFDNKIFEELHIKKLQNHIDDIVTKKLKVIINKQGENNINVVKELQTTKERYHMNNLHAISFDDMETGEKINENITRKTYQNEDDNMNYENLHNSLSKKSENINERNNMNLKIQHDENNINTFISLFNIYSKNLNNKKIIYMLLQILNKYNIENKPEKPEIYINLLNSFAKMKYRNLLLIETCLKKVTENLNGLHFFDCINLLISLSRLNIFGINLNVYDDVPLSLKNKDAILNIKTPYENEKLLFINECNDNNLKNCNQISMVNNLKSILKKINENLSNFIFTPSYKIINIIPNILNSYIILGFDKIHFKNINKMLESFHHYIFNYFEEKYSENINMSYYNNKYDIDNFNEYCSTDISNSMGSPSVKNHYWYFSEQNNVILTKKNSNISLHIPIHSIYQLYIFNVYFNIYIKYLYQYYINEDVSMPVETHSMNNNEAINCIKNQLHYLNNSRIYINDDKTKTNKKKSYDFFKIHNILSEKSIHILNNIIYFVKYINNFYNKSTYEKYNFYMQFLIHAPEKETKNEQLVEYAKECHIIDKRNNSSIHSSSFHRDVFSTFRLLGINDMECEVPFLDGIYTVDIVIQNSICVEINGNNHYYYDRNMKRSCQNIDCLNLIKYYLLCKKYKLILIPYLEWNKLKNNEEKKEYLKNKMES</sequence>
<reference evidence="3 4" key="1">
    <citation type="submission" date="2016-08" db="EMBL/GenBank/DDBJ databases">
        <authorList>
            <consortium name="Pathogen Informatics"/>
        </authorList>
    </citation>
    <scope>NUCLEOTIDE SEQUENCE [LARGE SCALE GENOMIC DNA]</scope>
    <source>
        <strain evidence="3 4">DS</strain>
    </source>
</reference>
<dbReference type="PROSITE" id="PS51286">
    <property type="entry name" value="RAP"/>
    <property type="match status" value="1"/>
</dbReference>
<dbReference type="Proteomes" id="UP000507536">
    <property type="component" value="Chromosome 11"/>
</dbReference>
<evidence type="ECO:0000259" key="2">
    <source>
        <dbReference type="PROSITE" id="PS51286"/>
    </source>
</evidence>
<accession>A0A1C6YHI7</accession>
<evidence type="ECO:0000313" key="4">
    <source>
        <dbReference type="Proteomes" id="UP000507536"/>
    </source>
</evidence>
<gene>
    <name evidence="3" type="ORF">PCHDS_000289100</name>
</gene>
<evidence type="ECO:0000313" key="3">
    <source>
        <dbReference type="EMBL" id="SCM22636.1"/>
    </source>
</evidence>
<organism evidence="3 4">
    <name type="scientific">Plasmodium chabaudi adami</name>
    <dbReference type="NCBI Taxonomy" id="5826"/>
    <lineage>
        <taxon>Eukaryota</taxon>
        <taxon>Sar</taxon>
        <taxon>Alveolata</taxon>
        <taxon>Apicomplexa</taxon>
        <taxon>Aconoidasida</taxon>
        <taxon>Haemosporida</taxon>
        <taxon>Plasmodiidae</taxon>
        <taxon>Plasmodium</taxon>
        <taxon>Plasmodium (Vinckeia)</taxon>
    </lineage>
</organism>
<dbReference type="InterPro" id="IPR013584">
    <property type="entry name" value="RAP"/>
</dbReference>
<dbReference type="Pfam" id="PF08373">
    <property type="entry name" value="RAP"/>
    <property type="match status" value="1"/>
</dbReference>
<evidence type="ECO:0000256" key="1">
    <source>
        <dbReference type="SAM" id="MobiDB-lite"/>
    </source>
</evidence>
<name>A0A1C6YHI7_PLACE</name>